<dbReference type="Proteomes" id="UP000652567">
    <property type="component" value="Unassembled WGS sequence"/>
</dbReference>
<keyword evidence="1" id="KW-0472">Membrane</keyword>
<keyword evidence="3" id="KW-1185">Reference proteome</keyword>
<feature type="transmembrane region" description="Helical" evidence="1">
    <location>
        <begin position="91"/>
        <end position="110"/>
    </location>
</feature>
<dbReference type="RefSeq" id="WP_193908879.1">
    <property type="nucleotide sequence ID" value="NZ_PRDL01000001.1"/>
</dbReference>
<evidence type="ECO:0000313" key="2">
    <source>
        <dbReference type="EMBL" id="MBE8717209.1"/>
    </source>
</evidence>
<name>A0A928YTN7_9GAMM</name>
<feature type="transmembrane region" description="Helical" evidence="1">
    <location>
        <begin position="16"/>
        <end position="37"/>
    </location>
</feature>
<evidence type="ECO:0000313" key="3">
    <source>
        <dbReference type="Proteomes" id="UP000652567"/>
    </source>
</evidence>
<accession>A0A928YTN7</accession>
<reference evidence="2" key="1">
    <citation type="submission" date="2018-07" db="EMBL/GenBank/DDBJ databases">
        <title>Genome assembly of strain Ka43.</title>
        <authorList>
            <person name="Kukolya J."/>
            <person name="Nagy I."/>
            <person name="Horvath B."/>
            <person name="Toth A."/>
        </authorList>
    </citation>
    <scope>NUCLEOTIDE SEQUENCE</scope>
    <source>
        <strain evidence="2">KB43</strain>
    </source>
</reference>
<keyword evidence="1" id="KW-1133">Transmembrane helix</keyword>
<gene>
    <name evidence="2" type="ORF">C4F51_08425</name>
</gene>
<proteinExistence type="predicted"/>
<dbReference type="EMBL" id="PRDL01000001">
    <property type="protein sequence ID" value="MBE8717209.1"/>
    <property type="molecule type" value="Genomic_DNA"/>
</dbReference>
<feature type="transmembrane region" description="Helical" evidence="1">
    <location>
        <begin position="46"/>
        <end position="71"/>
    </location>
</feature>
<evidence type="ECO:0008006" key="4">
    <source>
        <dbReference type="Google" id="ProtNLM"/>
    </source>
</evidence>
<dbReference type="AlphaFoldDB" id="A0A928YTN7"/>
<organism evidence="2 3">
    <name type="scientific">Cellvibrio polysaccharolyticus</name>
    <dbReference type="NCBI Taxonomy" id="2082724"/>
    <lineage>
        <taxon>Bacteria</taxon>
        <taxon>Pseudomonadati</taxon>
        <taxon>Pseudomonadota</taxon>
        <taxon>Gammaproteobacteria</taxon>
        <taxon>Cellvibrionales</taxon>
        <taxon>Cellvibrionaceae</taxon>
        <taxon>Cellvibrio</taxon>
    </lineage>
</organism>
<sequence length="551" mass="61020">MILAPFLEEILQNATANFLTEAFIWIMIAVFLVSVLFKRSGEASSFVLYTPTLLTSIGILGTFAGIIVGLLGFDPNNIDGSISMLLGGLKTAFITSLVGMTLSIIFKSLLSSKWGNKKIGDTETPDNISTKDFFLVMQQQAEAIISLKKIIGDNDESSLMSQLKILRADAGENHKKMHEQIILSNEKLGGISKNIISNSESFHLFEDKLWIKFQDFADMLSKSATEQVIEALKQVIQDFNNNLIEQFGQNFKELNSAVRELVNWQENYKHQLAEMMLQYNQGVEAITLTKASVVTISEETKSIPASMKELKEVIEVNQHQISELDRHLVAFKDVRDKAVEAVPEIKAQVQMAIQGAQTASTELARGITESADQYRDAVDQTRAALINSASATATSTEEIKEHLNAAISDIDTHMRNLLAELLEGGKSLNNNFKLASSELIEGSDNISKAFNKDLEKMRENLSKSIESSAQEHIKSSEKVFAGLEKTIENALSNTGESINKQVEMIDKTLGEEITKVIQHMANALASISGQFTNDYSQLVTKMNDVVRKQIQ</sequence>
<evidence type="ECO:0000256" key="1">
    <source>
        <dbReference type="SAM" id="Phobius"/>
    </source>
</evidence>
<comment type="caution">
    <text evidence="2">The sequence shown here is derived from an EMBL/GenBank/DDBJ whole genome shotgun (WGS) entry which is preliminary data.</text>
</comment>
<protein>
    <recommendedName>
        <fullName evidence="4">MotA/TolQ/ExbB proton channel domain-containing protein</fullName>
    </recommendedName>
</protein>
<keyword evidence="1" id="KW-0812">Transmembrane</keyword>